<dbReference type="Proteomes" id="UP000800092">
    <property type="component" value="Unassembled WGS sequence"/>
</dbReference>
<evidence type="ECO:0000256" key="1">
    <source>
        <dbReference type="ARBA" id="ARBA00008861"/>
    </source>
</evidence>
<evidence type="ECO:0000313" key="6">
    <source>
        <dbReference type="Proteomes" id="UP000800092"/>
    </source>
</evidence>
<evidence type="ECO:0000256" key="2">
    <source>
        <dbReference type="ARBA" id="ARBA00022679"/>
    </source>
</evidence>
<evidence type="ECO:0000259" key="4">
    <source>
        <dbReference type="Pfam" id="PF06094"/>
    </source>
</evidence>
<protein>
    <recommendedName>
        <fullName evidence="3">Putative gamma-glutamylcyclotransferase</fullName>
    </recommendedName>
</protein>
<keyword evidence="2" id="KW-0808">Transferase</keyword>
<evidence type="ECO:0000256" key="3">
    <source>
        <dbReference type="ARBA" id="ARBA00030602"/>
    </source>
</evidence>
<sequence>MRGSKSIGQLLLPPGLAVNGRKKHKLNLNMETTPFAPPLPPDRKMPRPQIETESPFLAKLASALENYLENLQAELDRNPPEPERYSPKYYFFYGTLRQPEVLTRILELQQPPKYRPARIWGWPLSNWGPYRTLLDGPAGNIVEGDAYVVQSQEDEDKLAHYETSAYKVTPCSIEFTDDQVPLKALGKTFMYSGDAEALRGGNFRSCAMGTSDGHEISFAQSQ</sequence>
<dbReference type="InterPro" id="IPR013024">
    <property type="entry name" value="GGCT-like"/>
</dbReference>
<dbReference type="InterPro" id="IPR009288">
    <property type="entry name" value="AIG2-like_dom"/>
</dbReference>
<dbReference type="Gene3D" id="3.10.490.10">
    <property type="entry name" value="Gamma-glutamyl cyclotransferase-like"/>
    <property type="match status" value="1"/>
</dbReference>
<dbReference type="PANTHER" id="PTHR31544">
    <property type="entry name" value="AIG2-LIKE PROTEIN D"/>
    <property type="match status" value="1"/>
</dbReference>
<dbReference type="PANTHER" id="PTHR31544:SF4">
    <property type="entry name" value="GAMMA-GLUTAMYLCYCLOTRANSFERASE-RELATED"/>
    <property type="match status" value="1"/>
</dbReference>
<gene>
    <name evidence="5" type="ORF">EV356DRAFT_54070</name>
</gene>
<reference evidence="5" key="1">
    <citation type="journal article" date="2020" name="Stud. Mycol.">
        <title>101 Dothideomycetes genomes: a test case for predicting lifestyles and emergence of pathogens.</title>
        <authorList>
            <person name="Haridas S."/>
            <person name="Albert R."/>
            <person name="Binder M."/>
            <person name="Bloem J."/>
            <person name="Labutti K."/>
            <person name="Salamov A."/>
            <person name="Andreopoulos B."/>
            <person name="Baker S."/>
            <person name="Barry K."/>
            <person name="Bills G."/>
            <person name="Bluhm B."/>
            <person name="Cannon C."/>
            <person name="Castanera R."/>
            <person name="Culley D."/>
            <person name="Daum C."/>
            <person name="Ezra D."/>
            <person name="Gonzalez J."/>
            <person name="Henrissat B."/>
            <person name="Kuo A."/>
            <person name="Liang C."/>
            <person name="Lipzen A."/>
            <person name="Lutzoni F."/>
            <person name="Magnuson J."/>
            <person name="Mondo S."/>
            <person name="Nolan M."/>
            <person name="Ohm R."/>
            <person name="Pangilinan J."/>
            <person name="Park H.-J."/>
            <person name="Ramirez L."/>
            <person name="Alfaro M."/>
            <person name="Sun H."/>
            <person name="Tritt A."/>
            <person name="Yoshinaga Y."/>
            <person name="Zwiers L.-H."/>
            <person name="Turgeon B."/>
            <person name="Goodwin S."/>
            <person name="Spatafora J."/>
            <person name="Crous P."/>
            <person name="Grigoriev I."/>
        </authorList>
    </citation>
    <scope>NUCLEOTIDE SEQUENCE</scope>
    <source>
        <strain evidence="5">Tuck. ex Michener</strain>
    </source>
</reference>
<dbReference type="GO" id="GO:0016740">
    <property type="term" value="F:transferase activity"/>
    <property type="evidence" value="ECO:0007669"/>
    <property type="project" value="UniProtKB-KW"/>
</dbReference>
<dbReference type="InterPro" id="IPR036568">
    <property type="entry name" value="GGCT-like_sf"/>
</dbReference>
<dbReference type="CDD" id="cd06661">
    <property type="entry name" value="GGCT_like"/>
    <property type="match status" value="1"/>
</dbReference>
<proteinExistence type="inferred from homology"/>
<dbReference type="Pfam" id="PF06094">
    <property type="entry name" value="GGACT"/>
    <property type="match status" value="1"/>
</dbReference>
<dbReference type="InterPro" id="IPR045038">
    <property type="entry name" value="AIG2-like"/>
</dbReference>
<accession>A0A6A6HFJ1</accession>
<name>A0A6A6HFJ1_VIRVR</name>
<comment type="similarity">
    <text evidence="1">Belongs to the gamma-glutamylcyclotransferase family.</text>
</comment>
<dbReference type="SUPFAM" id="SSF110857">
    <property type="entry name" value="Gamma-glutamyl cyclotransferase-like"/>
    <property type="match status" value="1"/>
</dbReference>
<organism evidence="5 6">
    <name type="scientific">Viridothelium virens</name>
    <name type="common">Speckled blister lichen</name>
    <name type="synonym">Trypethelium virens</name>
    <dbReference type="NCBI Taxonomy" id="1048519"/>
    <lineage>
        <taxon>Eukaryota</taxon>
        <taxon>Fungi</taxon>
        <taxon>Dikarya</taxon>
        <taxon>Ascomycota</taxon>
        <taxon>Pezizomycotina</taxon>
        <taxon>Dothideomycetes</taxon>
        <taxon>Dothideomycetes incertae sedis</taxon>
        <taxon>Trypetheliales</taxon>
        <taxon>Trypetheliaceae</taxon>
        <taxon>Viridothelium</taxon>
    </lineage>
</organism>
<evidence type="ECO:0000313" key="5">
    <source>
        <dbReference type="EMBL" id="KAF2236855.1"/>
    </source>
</evidence>
<dbReference type="AlphaFoldDB" id="A0A6A6HFJ1"/>
<keyword evidence="6" id="KW-1185">Reference proteome</keyword>
<dbReference type="OrthoDB" id="3262926at2759"/>
<dbReference type="EMBL" id="ML991783">
    <property type="protein sequence ID" value="KAF2236855.1"/>
    <property type="molecule type" value="Genomic_DNA"/>
</dbReference>
<feature type="domain" description="Gamma-glutamylcyclotransferase AIG2-like" evidence="4">
    <location>
        <begin position="90"/>
        <end position="191"/>
    </location>
</feature>